<reference evidence="1 2" key="1">
    <citation type="submission" date="2019-01" db="EMBL/GenBank/DDBJ databases">
        <title>Sinorhodobacter populi sp. nov. isolated from the symptomatic bark tissue of Populus euramericana canker.</title>
        <authorList>
            <person name="Xu G."/>
        </authorList>
    </citation>
    <scope>NUCLEOTIDE SEQUENCE [LARGE SCALE GENOMIC DNA]</scope>
    <source>
        <strain evidence="1 2">D19-10-3-21</strain>
    </source>
</reference>
<protein>
    <submittedName>
        <fullName evidence="1">Capsular biosynthesis protein</fullName>
    </submittedName>
</protein>
<reference evidence="1 2" key="2">
    <citation type="submission" date="2019-01" db="EMBL/GenBank/DDBJ databases">
        <authorList>
            <person name="Li Y."/>
        </authorList>
    </citation>
    <scope>NUCLEOTIDE SEQUENCE [LARGE SCALE GENOMIC DNA]</scope>
    <source>
        <strain evidence="1 2">D19-10-3-21</strain>
    </source>
</reference>
<gene>
    <name evidence="1" type="ORF">D2T31_03980</name>
</gene>
<dbReference type="Pfam" id="PF05159">
    <property type="entry name" value="Capsule_synth"/>
    <property type="match status" value="1"/>
</dbReference>
<dbReference type="InterPro" id="IPR007833">
    <property type="entry name" value="Capsule_polysaccharide_synth"/>
</dbReference>
<evidence type="ECO:0000313" key="1">
    <source>
        <dbReference type="EMBL" id="RWR31573.1"/>
    </source>
</evidence>
<dbReference type="EMBL" id="SAUX01000003">
    <property type="protein sequence ID" value="RWR31573.1"/>
    <property type="molecule type" value="Genomic_DNA"/>
</dbReference>
<dbReference type="Proteomes" id="UP000285295">
    <property type="component" value="Unassembled WGS sequence"/>
</dbReference>
<evidence type="ECO:0000313" key="2">
    <source>
        <dbReference type="Proteomes" id="UP000285295"/>
    </source>
</evidence>
<dbReference type="OrthoDB" id="9794206at2"/>
<sequence length="441" mass="50932">MMLADGSVQRSLRLSGETDQAAGVKRTILLLQGHPSWFWGELADELGRRGWRVLKVHFCLADRLMWGRREAITYRGRFRDWESWLRAYCMRENVSEILYFADRMPYHVGAQNVGRLLGISCRALEFGYLRPDWLTFERNGMGRFSHFPKDPDVIRRLADITPEPAMVPRYTHIFSTEAVFEVSYNLLLSLGRPLYLRYNADRPYWPAIEYLSWLPVLATEKRRLRQAKEIETWLIDKKVPFNLIALQINTDYQIRDNSPYNDLKEFLSETLSSFARHAPKDRHIVVKIHPLDNGLHMWFQRVARYARRLGISDRVHVIRGGDLTVMLQHTKGLVVVNSTVGLHGLRNGCPVCATGDAVYRLPGLTHMAGLDSFWTAPEPVDPDWFKTFRRALSRIQVKGSFFNPEGRRVAIAEICRRLDNGEADLPDWADVPPQRVSISAV</sequence>
<name>A0A443KFQ3_9RHOB</name>
<accession>A0A443KFQ3</accession>
<dbReference type="GO" id="GO:0000271">
    <property type="term" value="P:polysaccharide biosynthetic process"/>
    <property type="evidence" value="ECO:0007669"/>
    <property type="project" value="InterPro"/>
</dbReference>
<proteinExistence type="predicted"/>
<comment type="caution">
    <text evidence="1">The sequence shown here is derived from an EMBL/GenBank/DDBJ whole genome shotgun (WGS) entry which is preliminary data.</text>
</comment>
<dbReference type="CDD" id="cd16441">
    <property type="entry name" value="beta_Kdo_transferase_KpsS"/>
    <property type="match status" value="1"/>
</dbReference>
<organism evidence="1 2">
    <name type="scientific">Paenirhodobacter populi</name>
    <dbReference type="NCBI Taxonomy" id="2306993"/>
    <lineage>
        <taxon>Bacteria</taxon>
        <taxon>Pseudomonadati</taxon>
        <taxon>Pseudomonadota</taxon>
        <taxon>Alphaproteobacteria</taxon>
        <taxon>Rhodobacterales</taxon>
        <taxon>Rhodobacter group</taxon>
        <taxon>Paenirhodobacter</taxon>
    </lineage>
</organism>
<dbReference type="AlphaFoldDB" id="A0A443KFQ3"/>
<dbReference type="GO" id="GO:0015774">
    <property type="term" value="P:polysaccharide transport"/>
    <property type="evidence" value="ECO:0007669"/>
    <property type="project" value="InterPro"/>
</dbReference>